<sequence>MTYSVKRLTTLLIIIVLYSCSNHATAQSFNFKNFDSDMGLPQNFVYCLAQDHNGYLWIGTGEGLVRYDGIHFKTYTQRDSLSSDFIYSLFVDLDGIL</sequence>
<dbReference type="PROSITE" id="PS51257">
    <property type="entry name" value="PROKAR_LIPOPROTEIN"/>
    <property type="match status" value="1"/>
</dbReference>
<evidence type="ECO:0000256" key="1">
    <source>
        <dbReference type="SAM" id="SignalP"/>
    </source>
</evidence>
<gene>
    <name evidence="2" type="ORF">JCM21142_280</name>
</gene>
<dbReference type="Gene3D" id="2.130.10.10">
    <property type="entry name" value="YVTN repeat-like/Quinoprotein amine dehydrogenase"/>
    <property type="match status" value="1"/>
</dbReference>
<dbReference type="Proteomes" id="UP000019402">
    <property type="component" value="Unassembled WGS sequence"/>
</dbReference>
<feature type="signal peptide" evidence="1">
    <location>
        <begin position="1"/>
        <end position="26"/>
    </location>
</feature>
<keyword evidence="3" id="KW-1185">Reference proteome</keyword>
<protein>
    <submittedName>
        <fullName evidence="2">Response regulator containing a CheY-like receiver domain and a GGDEF domain protein</fullName>
    </submittedName>
</protein>
<proteinExistence type="predicted"/>
<dbReference type="InterPro" id="IPR011110">
    <property type="entry name" value="Reg_prop"/>
</dbReference>
<dbReference type="STRING" id="869213.GCA_000517085_03218"/>
<name>W7YB95_9BACT</name>
<keyword evidence="1" id="KW-0732">Signal</keyword>
<feature type="chain" id="PRO_5004904094" evidence="1">
    <location>
        <begin position="27"/>
        <end position="97"/>
    </location>
</feature>
<dbReference type="InterPro" id="IPR015943">
    <property type="entry name" value="WD40/YVTN_repeat-like_dom_sf"/>
</dbReference>
<evidence type="ECO:0000313" key="2">
    <source>
        <dbReference type="EMBL" id="GAF01666.1"/>
    </source>
</evidence>
<dbReference type="AlphaFoldDB" id="W7YB95"/>
<reference evidence="2 3" key="1">
    <citation type="journal article" date="2014" name="Genome Announc.">
        <title>Draft Genome Sequence of Cytophaga fermentans JCM 21142T, a Facultative Anaerobe Isolated from Marine Mud.</title>
        <authorList>
            <person name="Starns D."/>
            <person name="Oshima K."/>
            <person name="Suda W."/>
            <person name="Iino T."/>
            <person name="Yuki M."/>
            <person name="Inoue J."/>
            <person name="Kitamura K."/>
            <person name="Iida T."/>
            <person name="Darby A."/>
            <person name="Hattori M."/>
            <person name="Ohkuma M."/>
        </authorList>
    </citation>
    <scope>NUCLEOTIDE SEQUENCE [LARGE SCALE GENOMIC DNA]</scope>
    <source>
        <strain evidence="2 3">JCM 21142</strain>
    </source>
</reference>
<dbReference type="SUPFAM" id="SSF63829">
    <property type="entry name" value="Calcium-dependent phosphotriesterase"/>
    <property type="match status" value="1"/>
</dbReference>
<comment type="caution">
    <text evidence="2">The sequence shown here is derived from an EMBL/GenBank/DDBJ whole genome shotgun (WGS) entry which is preliminary data.</text>
</comment>
<dbReference type="Pfam" id="PF07494">
    <property type="entry name" value="Reg_prop"/>
    <property type="match status" value="1"/>
</dbReference>
<dbReference type="RefSeq" id="WP_235207946.1">
    <property type="nucleotide sequence ID" value="NZ_BAMD01000002.1"/>
</dbReference>
<organism evidence="2 3">
    <name type="scientific">Saccharicrinis fermentans DSM 9555 = JCM 21142</name>
    <dbReference type="NCBI Taxonomy" id="869213"/>
    <lineage>
        <taxon>Bacteria</taxon>
        <taxon>Pseudomonadati</taxon>
        <taxon>Bacteroidota</taxon>
        <taxon>Bacteroidia</taxon>
        <taxon>Marinilabiliales</taxon>
        <taxon>Marinilabiliaceae</taxon>
        <taxon>Saccharicrinis</taxon>
    </lineage>
</organism>
<accession>W7YB95</accession>
<dbReference type="EMBL" id="BAMD01000002">
    <property type="protein sequence ID" value="GAF01666.1"/>
    <property type="molecule type" value="Genomic_DNA"/>
</dbReference>
<evidence type="ECO:0000313" key="3">
    <source>
        <dbReference type="Proteomes" id="UP000019402"/>
    </source>
</evidence>
<dbReference type="eggNOG" id="COG3292">
    <property type="taxonomic scope" value="Bacteria"/>
</dbReference>